<dbReference type="InterPro" id="IPR019354">
    <property type="entry name" value="SMG8-like"/>
</dbReference>
<comment type="similarity">
    <text evidence="1">Belongs to the SMG8 family.</text>
</comment>
<accession>A0A6V7PIR7</accession>
<dbReference type="Pfam" id="PF10220">
    <property type="entry name" value="Smg8_Smg9"/>
    <property type="match status" value="1"/>
</dbReference>
<evidence type="ECO:0000256" key="2">
    <source>
        <dbReference type="ARBA" id="ARBA00023161"/>
    </source>
</evidence>
<evidence type="ECO:0000256" key="4">
    <source>
        <dbReference type="SAM" id="MobiDB-lite"/>
    </source>
</evidence>
<feature type="region of interest" description="Disordered" evidence="4">
    <location>
        <begin position="76"/>
        <end position="104"/>
    </location>
</feature>
<evidence type="ECO:0000256" key="3">
    <source>
        <dbReference type="ARBA" id="ARBA00029509"/>
    </source>
</evidence>
<reference evidence="5" key="1">
    <citation type="submission" date="2020-07" db="EMBL/GenBank/DDBJ databases">
        <authorList>
            <person name="Lin J."/>
        </authorList>
    </citation>
    <scope>NUCLEOTIDE SEQUENCE</scope>
</reference>
<proteinExistence type="inferred from homology"/>
<dbReference type="AlphaFoldDB" id="A0A6V7PIR7"/>
<name>A0A6V7PIR7_ANACO</name>
<sequence length="415" mass="46098">MDSKTASSASGDVKKLGIVQVSRESKQVILENPIKRPEMTSIGQSGISFGKGLPAFTMKKPFSEVVAGKAIKDSEFPSLQQRREPKPSGEKGIRQVIGDQTDDRIHSAYSNQAPRTENASVESANRTTCNNDEKPFLQIGSNIVPFVVYIGFEHECPYGHRFLLSEEHLKEFETPYSSSEDFEINTESKNGVYEVPPNVSGVANVAQPYVMKSNKLQSFRPVDDKEKLEESLAQVKFNDGGSAFSLLNRKLPIYMNCPHCRSSAKQENKNAKFASTISQLQRIFLVTPEFPVVLATCPVVQFEASTIHHITFCSYLYLTTIFSSFSSFDSCLPPSISDHNKPQSRFSIGCHVILPPESFLTLRLPFVYGVHMEDGSLHPLNHLEHRPELSAWLVEGTALQVVSVGHAQDDEVAVQ</sequence>
<evidence type="ECO:0000256" key="1">
    <source>
        <dbReference type="ARBA" id="ARBA00006443"/>
    </source>
</evidence>
<organism evidence="5">
    <name type="scientific">Ananas comosus var. bracteatus</name>
    <name type="common">red pineapple</name>
    <dbReference type="NCBI Taxonomy" id="296719"/>
    <lineage>
        <taxon>Eukaryota</taxon>
        <taxon>Viridiplantae</taxon>
        <taxon>Streptophyta</taxon>
        <taxon>Embryophyta</taxon>
        <taxon>Tracheophyta</taxon>
        <taxon>Spermatophyta</taxon>
        <taxon>Magnoliopsida</taxon>
        <taxon>Liliopsida</taxon>
        <taxon>Poales</taxon>
        <taxon>Bromeliaceae</taxon>
        <taxon>Bromelioideae</taxon>
        <taxon>Ananas</taxon>
    </lineage>
</organism>
<dbReference type="GO" id="GO:0000184">
    <property type="term" value="P:nuclear-transcribed mRNA catabolic process, nonsense-mediated decay"/>
    <property type="evidence" value="ECO:0007669"/>
    <property type="project" value="UniProtKB-KW"/>
</dbReference>
<dbReference type="PANTHER" id="PTHR13091">
    <property type="entry name" value="AMPLIFIED IN BREAST CANCER 2-RELATED"/>
    <property type="match status" value="1"/>
</dbReference>
<gene>
    <name evidence="5" type="ORF">CB5_LOCUS13986</name>
</gene>
<dbReference type="EMBL" id="LR862148">
    <property type="protein sequence ID" value="CAD1830775.1"/>
    <property type="molecule type" value="Genomic_DNA"/>
</dbReference>
<protein>
    <recommendedName>
        <fullName evidence="3">Nonsense-mediated mRNA decay factor SMG8</fullName>
    </recommendedName>
</protein>
<dbReference type="PANTHER" id="PTHR13091:SF0">
    <property type="entry name" value="NONSENSE-MEDIATED MRNA DECAY FACTOR SMG8"/>
    <property type="match status" value="1"/>
</dbReference>
<feature type="compositionally biased region" description="Basic and acidic residues" evidence="4">
    <location>
        <begin position="76"/>
        <end position="93"/>
    </location>
</feature>
<evidence type="ECO:0000313" key="5">
    <source>
        <dbReference type="EMBL" id="CAD1830775.1"/>
    </source>
</evidence>
<keyword evidence="2" id="KW-0866">Nonsense-mediated mRNA decay</keyword>